<evidence type="ECO:0000256" key="2">
    <source>
        <dbReference type="SAM" id="MobiDB-lite"/>
    </source>
</evidence>
<dbReference type="SUPFAM" id="SSF57701">
    <property type="entry name" value="Zn2/Cys6 DNA-binding domain"/>
    <property type="match status" value="1"/>
</dbReference>
<dbReference type="GO" id="GO:0008270">
    <property type="term" value="F:zinc ion binding"/>
    <property type="evidence" value="ECO:0007669"/>
    <property type="project" value="InterPro"/>
</dbReference>
<gene>
    <name evidence="4" type="ORF">AU210_014611</name>
</gene>
<evidence type="ECO:0000259" key="3">
    <source>
        <dbReference type="PROSITE" id="PS50048"/>
    </source>
</evidence>
<organism evidence="4 5">
    <name type="scientific">Fusarium oxysporum f. sp. radicis-cucumerinum</name>
    <dbReference type="NCBI Taxonomy" id="327505"/>
    <lineage>
        <taxon>Eukaryota</taxon>
        <taxon>Fungi</taxon>
        <taxon>Dikarya</taxon>
        <taxon>Ascomycota</taxon>
        <taxon>Pezizomycotina</taxon>
        <taxon>Sordariomycetes</taxon>
        <taxon>Hypocreomycetidae</taxon>
        <taxon>Hypocreales</taxon>
        <taxon>Nectriaceae</taxon>
        <taxon>Fusarium</taxon>
        <taxon>Fusarium oxysporum species complex</taxon>
    </lineage>
</organism>
<accession>A0A2H3GD42</accession>
<dbReference type="Pfam" id="PF00172">
    <property type="entry name" value="Zn_clus"/>
    <property type="match status" value="1"/>
</dbReference>
<dbReference type="STRING" id="327505.A0A2H3GD42"/>
<feature type="domain" description="Zn(2)-C6 fungal-type" evidence="3">
    <location>
        <begin position="48"/>
        <end position="80"/>
    </location>
</feature>
<feature type="region of interest" description="Disordered" evidence="2">
    <location>
        <begin position="708"/>
        <end position="728"/>
    </location>
</feature>
<feature type="compositionally biased region" description="Low complexity" evidence="2">
    <location>
        <begin position="19"/>
        <end position="35"/>
    </location>
</feature>
<dbReference type="EMBL" id="MABQ02000010">
    <property type="protein sequence ID" value="PCD25508.1"/>
    <property type="molecule type" value="Genomic_DNA"/>
</dbReference>
<dbReference type="InterPro" id="IPR053187">
    <property type="entry name" value="Notoamide_regulator"/>
</dbReference>
<dbReference type="AlphaFoldDB" id="A0A2H3GD42"/>
<evidence type="ECO:0000313" key="5">
    <source>
        <dbReference type="Proteomes" id="UP000219602"/>
    </source>
</evidence>
<sequence>MSKRYRQLLPIPDSDGVASNSHPSGPTSTSGSSSSEPFKRQRIGTQIACNTCRKRKIRCDGKKPHCEACRQRGVQELCVYVESHIQGQTSKETDQILDLFDVMKSGPESQAIHILRVLRCHSDLDTIFSIIRPRISLTPHISSQQQTRGPTRHLGLESELMARHSLSFPALQPLESSILKAVLSTGRISATDSENAGSPIDFESNPFQTHHPRQYPTPILHPCDERLEKLNISFWTTVPIPSDLAAKIILLYLETDHPLLGTFDPDLFVNDLINCETRFCSRFLLSAVMYWGCQMYSALDPTVKEYTPQFSEETEKRWAEDKSKDSLLTLAGIPLLGLAYLGDGKDHYALTYVSEANSMGTRMGFFGTEYTVAMPKVREVNSELQSATSYAAWGTFNWVVLMALFYQQPGLSYPEHPPIWPIPGNGWHETSEGSPESIRQTFQSTYMGDTFPVLCRFWRIIHQVTLRYYRDQPYPREGLSDHITLAFAEYKYRELIAWAETLPPSMVRSEQSPHHVLIFHIWFHVAILSILHPFTVRARDSSRSLRFKTFPCKRSSPDAAYKASINQLKRLIVVYRKNYMSSTYTMLWHTGLIHVANANLGDTKDPAWRFYLFFCIQCYGRLRQAYRFAEAIGRSLLSMALQQGDLPASEARHIMEQYEENQLINPSYDIRATFMADLNLAMTNPSEASVESLADRFEDIAIFQEFTNAGGSSEDEQIESDDNSWDTP</sequence>
<dbReference type="CDD" id="cd00067">
    <property type="entry name" value="GAL4"/>
    <property type="match status" value="1"/>
</dbReference>
<dbReference type="PROSITE" id="PS00463">
    <property type="entry name" value="ZN2_CY6_FUNGAL_1"/>
    <property type="match status" value="1"/>
</dbReference>
<proteinExistence type="predicted"/>
<dbReference type="SMART" id="SM00066">
    <property type="entry name" value="GAL4"/>
    <property type="match status" value="1"/>
</dbReference>
<dbReference type="PANTHER" id="PTHR47256">
    <property type="entry name" value="ZN(II)2CYS6 TRANSCRIPTION FACTOR (EUROFUNG)-RELATED"/>
    <property type="match status" value="1"/>
</dbReference>
<dbReference type="InterPro" id="IPR001138">
    <property type="entry name" value="Zn2Cys6_DnaBD"/>
</dbReference>
<dbReference type="PROSITE" id="PS50048">
    <property type="entry name" value="ZN2_CY6_FUNGAL_2"/>
    <property type="match status" value="1"/>
</dbReference>
<feature type="compositionally biased region" description="Acidic residues" evidence="2">
    <location>
        <begin position="713"/>
        <end position="728"/>
    </location>
</feature>
<name>A0A2H3GD42_FUSOX</name>
<dbReference type="CDD" id="cd12148">
    <property type="entry name" value="fungal_TF_MHR"/>
    <property type="match status" value="1"/>
</dbReference>
<dbReference type="PANTHER" id="PTHR47256:SF1">
    <property type="entry name" value="ZN(II)2CYS6 TRANSCRIPTION FACTOR (EUROFUNG)"/>
    <property type="match status" value="1"/>
</dbReference>
<dbReference type="InterPro" id="IPR036864">
    <property type="entry name" value="Zn2-C6_fun-type_DNA-bd_sf"/>
</dbReference>
<comment type="caution">
    <text evidence="4">The sequence shown here is derived from an EMBL/GenBank/DDBJ whole genome shotgun (WGS) entry which is preliminary data.</text>
</comment>
<reference evidence="4 5" key="2">
    <citation type="journal article" date="2017" name="Sci. Rep.">
        <title>A mobile pathogenicity chromosome in Fusarium oxysporum for infection of multiple cucurbit species.</title>
        <authorList>
            <person name="van Dam P."/>
            <person name="Fokkens L."/>
            <person name="Ayukawa Y."/>
            <person name="van der Gragt M."/>
            <person name="Ter Horst A."/>
            <person name="Brankovics B."/>
            <person name="Houterman P.M."/>
            <person name="Arie T."/>
            <person name="Rep M."/>
        </authorList>
    </citation>
    <scope>NUCLEOTIDE SEQUENCE [LARGE SCALE GENOMIC DNA]</scope>
    <source>
        <strain evidence="4 5">Forc016</strain>
    </source>
</reference>
<evidence type="ECO:0000313" key="4">
    <source>
        <dbReference type="EMBL" id="PCD25508.1"/>
    </source>
</evidence>
<reference evidence="4 5" key="1">
    <citation type="journal article" date="2016" name="Environ. Microbiol.">
        <title>Effector profiles distinguish formae speciales of Fusarium oxysporum.</title>
        <authorList>
            <person name="van Dam P."/>
            <person name="Fokkens L."/>
            <person name="Schmidt S.M."/>
            <person name="Linmans J.H."/>
            <person name="Kistler H.C."/>
            <person name="Ma L.J."/>
            <person name="Rep M."/>
        </authorList>
    </citation>
    <scope>NUCLEOTIDE SEQUENCE [LARGE SCALE GENOMIC DNA]</scope>
    <source>
        <strain evidence="4 5">Forc016</strain>
    </source>
</reference>
<dbReference type="Gene3D" id="4.10.240.10">
    <property type="entry name" value="Zn(2)-C6 fungal-type DNA-binding domain"/>
    <property type="match status" value="1"/>
</dbReference>
<feature type="region of interest" description="Disordered" evidence="2">
    <location>
        <begin position="1"/>
        <end position="40"/>
    </location>
</feature>
<protein>
    <recommendedName>
        <fullName evidence="3">Zn(2)-C6 fungal-type domain-containing protein</fullName>
    </recommendedName>
</protein>
<dbReference type="GO" id="GO:0000981">
    <property type="term" value="F:DNA-binding transcription factor activity, RNA polymerase II-specific"/>
    <property type="evidence" value="ECO:0007669"/>
    <property type="project" value="InterPro"/>
</dbReference>
<keyword evidence="1" id="KW-0539">Nucleus</keyword>
<evidence type="ECO:0000256" key="1">
    <source>
        <dbReference type="ARBA" id="ARBA00023242"/>
    </source>
</evidence>
<dbReference type="Proteomes" id="UP000219602">
    <property type="component" value="Chromosome 12"/>
</dbReference>